<accession>B9XB20</accession>
<dbReference type="InterPro" id="IPR047676">
    <property type="entry name" value="FxLYD_dom"/>
</dbReference>
<proteinExistence type="predicted"/>
<feature type="transmembrane region" description="Helical" evidence="1">
    <location>
        <begin position="92"/>
        <end position="113"/>
    </location>
</feature>
<name>B9XB20_PEDPL</name>
<sequence length="227" mass="25505">MEETRYQKCACENCGQTIQYTPNEAGQIIRCPRCNQESRLPGTPKELKVLEPRPLPPKALKKCRICYAEIDPETNKCPECSERRKQRRIKNVIFLIIVVFGLCILGAVARTVWQKRNTPPPPPAGPLLQPEVRLPKSINDLKIGNFYIEQKRGSDFRTAVGTVENASLNVHFGIRVDLDLLDAQGTKVGSLNDVVKELGSHESWRFVAQVNDTNAVTVKVVSIKENQ</sequence>
<keyword evidence="3" id="KW-1185">Reference proteome</keyword>
<keyword evidence="1" id="KW-1133">Transmembrane helix</keyword>
<dbReference type="STRING" id="320771.Cflav_PD5340"/>
<dbReference type="Gene3D" id="2.20.28.160">
    <property type="match status" value="1"/>
</dbReference>
<dbReference type="AlphaFoldDB" id="B9XB20"/>
<dbReference type="NCBIfam" id="NF038353">
    <property type="entry name" value="FxLYD_dom"/>
    <property type="match status" value="1"/>
</dbReference>
<comment type="caution">
    <text evidence="2">The sequence shown here is derived from an EMBL/GenBank/DDBJ whole genome shotgun (WGS) entry which is preliminary data.</text>
</comment>
<evidence type="ECO:0000313" key="3">
    <source>
        <dbReference type="Proteomes" id="UP000003688"/>
    </source>
</evidence>
<keyword evidence="1" id="KW-0472">Membrane</keyword>
<dbReference type="Proteomes" id="UP000003688">
    <property type="component" value="Unassembled WGS sequence"/>
</dbReference>
<evidence type="ECO:0000256" key="1">
    <source>
        <dbReference type="SAM" id="Phobius"/>
    </source>
</evidence>
<protein>
    <submittedName>
        <fullName evidence="2">Uncharacterized protein</fullName>
    </submittedName>
</protein>
<keyword evidence="1" id="KW-0812">Transmembrane</keyword>
<dbReference type="RefSeq" id="WP_007413018.1">
    <property type="nucleotide sequence ID" value="NZ_ABOX02000003.1"/>
</dbReference>
<dbReference type="EMBL" id="ABOX02000003">
    <property type="protein sequence ID" value="EEF62705.1"/>
    <property type="molecule type" value="Genomic_DNA"/>
</dbReference>
<gene>
    <name evidence="2" type="ORF">Cflav_PD5340</name>
</gene>
<evidence type="ECO:0000313" key="2">
    <source>
        <dbReference type="EMBL" id="EEF62705.1"/>
    </source>
</evidence>
<reference evidence="2 3" key="1">
    <citation type="journal article" date="2011" name="J. Bacteriol.">
        <title>Genome sequence of 'Pedosphaera parvula' Ellin514, an aerobic Verrucomicrobial isolate from pasture soil.</title>
        <authorList>
            <person name="Kant R."/>
            <person name="van Passel M.W."/>
            <person name="Sangwan P."/>
            <person name="Palva A."/>
            <person name="Lucas S."/>
            <person name="Copeland A."/>
            <person name="Lapidus A."/>
            <person name="Glavina Del Rio T."/>
            <person name="Dalin E."/>
            <person name="Tice H."/>
            <person name="Bruce D."/>
            <person name="Goodwin L."/>
            <person name="Pitluck S."/>
            <person name="Chertkov O."/>
            <person name="Larimer F.W."/>
            <person name="Land M.L."/>
            <person name="Hauser L."/>
            <person name="Brettin T.S."/>
            <person name="Detter J.C."/>
            <person name="Han S."/>
            <person name="de Vos W.M."/>
            <person name="Janssen P.H."/>
            <person name="Smidt H."/>
        </authorList>
    </citation>
    <scope>NUCLEOTIDE SEQUENCE [LARGE SCALE GENOMIC DNA]</scope>
    <source>
        <strain evidence="2 3">Ellin514</strain>
    </source>
</reference>
<organism evidence="2 3">
    <name type="scientific">Pedosphaera parvula (strain Ellin514)</name>
    <dbReference type="NCBI Taxonomy" id="320771"/>
    <lineage>
        <taxon>Bacteria</taxon>
        <taxon>Pseudomonadati</taxon>
        <taxon>Verrucomicrobiota</taxon>
        <taxon>Pedosphaerae</taxon>
        <taxon>Pedosphaerales</taxon>
        <taxon>Pedosphaeraceae</taxon>
        <taxon>Pedosphaera</taxon>
    </lineage>
</organism>